<evidence type="ECO:0000256" key="1">
    <source>
        <dbReference type="SAM" id="SignalP"/>
    </source>
</evidence>
<evidence type="ECO:0000313" key="3">
    <source>
        <dbReference type="EMBL" id="OAM89758.1"/>
    </source>
</evidence>
<dbReference type="PANTHER" id="PTHR43752">
    <property type="entry name" value="BNR/ASP-BOX REPEAT FAMILY PROTEIN"/>
    <property type="match status" value="1"/>
</dbReference>
<dbReference type="InterPro" id="IPR036278">
    <property type="entry name" value="Sialidase_sf"/>
</dbReference>
<keyword evidence="4" id="KW-1185">Reference proteome</keyword>
<reference evidence="3 4" key="1">
    <citation type="submission" date="2016-01" db="EMBL/GenBank/DDBJ databases">
        <title>High potential of lignocellulose degradation of a new Verrucomicrobia species.</title>
        <authorList>
            <person name="Wang Y."/>
            <person name="Shi Y."/>
            <person name="Qiu Z."/>
            <person name="Liu S."/>
            <person name="Yang H."/>
        </authorList>
    </citation>
    <scope>NUCLEOTIDE SEQUENCE [LARGE SCALE GENOMIC DNA]</scope>
    <source>
        <strain evidence="3 4">TSB47</strain>
    </source>
</reference>
<feature type="domain" description="Sialidase" evidence="2">
    <location>
        <begin position="75"/>
        <end position="352"/>
    </location>
</feature>
<name>A0A178IJ16_9BACT</name>
<evidence type="ECO:0000313" key="4">
    <source>
        <dbReference type="Proteomes" id="UP000078486"/>
    </source>
</evidence>
<dbReference type="Proteomes" id="UP000078486">
    <property type="component" value="Unassembled WGS sequence"/>
</dbReference>
<protein>
    <recommendedName>
        <fullName evidence="2">Sialidase domain-containing protein</fullName>
    </recommendedName>
</protein>
<dbReference type="Gene3D" id="2.120.10.10">
    <property type="match status" value="1"/>
</dbReference>
<proteinExistence type="predicted"/>
<dbReference type="InterPro" id="IPR011040">
    <property type="entry name" value="Sialidase"/>
</dbReference>
<comment type="caution">
    <text evidence="3">The sequence shown here is derived from an EMBL/GenBank/DDBJ whole genome shotgun (WGS) entry which is preliminary data.</text>
</comment>
<feature type="signal peptide" evidence="1">
    <location>
        <begin position="1"/>
        <end position="26"/>
    </location>
</feature>
<evidence type="ECO:0000259" key="2">
    <source>
        <dbReference type="Pfam" id="PF13088"/>
    </source>
</evidence>
<dbReference type="SUPFAM" id="SSF50939">
    <property type="entry name" value="Sialidases"/>
    <property type="match status" value="1"/>
</dbReference>
<dbReference type="RefSeq" id="WP_068770222.1">
    <property type="nucleotide sequence ID" value="NZ_CP109796.1"/>
</dbReference>
<keyword evidence="1" id="KW-0732">Signal</keyword>
<sequence length="383" mass="42560">MRRPFILLPFFPARLVVLLGASLLCAAEIAADERITPPAQSLPIKKPGAPCTSIIRLDDGALLTLDGNSTLRSRDNGKTWGERKPVVAGFDTTGTAEGVPTDMIRLIRTRSGALVIVWRDVRKDDWLKDGSGLGPKASGDVWCMRSLDNGATWTGRQRIFDGVCGHPPIRLLQTRSGRLVFPLQYYTGGPLRSVVRTCVSDDDGVTWKMGNIIDLGGRGHHDGVIEPDLIELRDGRIWMLIRTNWDRYWEAFSEDGGLTWRTIRPAAIEASSSPPYCTRLASGRLLLIWNRLHPEGQPDYKRRQPGDALWAETAASWHRDELSAALSGDDGATWSKPVIIARQKDKWLAYVETFEPEPGTIWFFTAQGKLSGMFQEASLLKTP</sequence>
<feature type="chain" id="PRO_5008088961" description="Sialidase domain-containing protein" evidence="1">
    <location>
        <begin position="27"/>
        <end position="383"/>
    </location>
</feature>
<dbReference type="PANTHER" id="PTHR43752:SF2">
    <property type="entry name" value="BNR_ASP-BOX REPEAT FAMILY PROTEIN"/>
    <property type="match status" value="1"/>
</dbReference>
<accession>A0A178IJ16</accession>
<dbReference type="STRING" id="1184151.AW736_10515"/>
<organism evidence="3 4">
    <name type="scientific">Termitidicoccus mucosus</name>
    <dbReference type="NCBI Taxonomy" id="1184151"/>
    <lineage>
        <taxon>Bacteria</taxon>
        <taxon>Pseudomonadati</taxon>
        <taxon>Verrucomicrobiota</taxon>
        <taxon>Opitutia</taxon>
        <taxon>Opitutales</taxon>
        <taxon>Opitutaceae</taxon>
        <taxon>Termitidicoccus</taxon>
    </lineage>
</organism>
<dbReference type="AlphaFoldDB" id="A0A178IJ16"/>
<gene>
    <name evidence="3" type="ORF">AW736_10515</name>
</gene>
<dbReference type="Pfam" id="PF13088">
    <property type="entry name" value="BNR_2"/>
    <property type="match status" value="1"/>
</dbReference>
<dbReference type="EMBL" id="LRRQ01000076">
    <property type="protein sequence ID" value="OAM89758.1"/>
    <property type="molecule type" value="Genomic_DNA"/>
</dbReference>
<dbReference type="CDD" id="cd15482">
    <property type="entry name" value="Sialidase_non-viral"/>
    <property type="match status" value="1"/>
</dbReference>